<dbReference type="NCBIfam" id="TIGR04183">
    <property type="entry name" value="Por_Secre_tail"/>
    <property type="match status" value="1"/>
</dbReference>
<dbReference type="PROSITE" id="PS50853">
    <property type="entry name" value="FN3"/>
    <property type="match status" value="1"/>
</dbReference>
<dbReference type="InterPro" id="IPR050131">
    <property type="entry name" value="Peptidase_S8_subtilisin-like"/>
</dbReference>
<dbReference type="EC" id="3.4.21.-" evidence="9"/>
<evidence type="ECO:0000256" key="1">
    <source>
        <dbReference type="ARBA" id="ARBA00011073"/>
    </source>
</evidence>
<gene>
    <name evidence="9" type="ordered locus">CLOAM0258</name>
</gene>
<dbReference type="GO" id="GO:0004252">
    <property type="term" value="F:serine-type endopeptidase activity"/>
    <property type="evidence" value="ECO:0007669"/>
    <property type="project" value="UniProtKB-UniRule"/>
</dbReference>
<dbReference type="STRING" id="459349.CLOAM0258"/>
<keyword evidence="3 6" id="KW-0378">Hydrolase</keyword>
<dbReference type="InterPro" id="IPR023828">
    <property type="entry name" value="Peptidase_S8_Ser-AS"/>
</dbReference>
<dbReference type="InterPro" id="IPR000209">
    <property type="entry name" value="Peptidase_S8/S53_dom"/>
</dbReference>
<dbReference type="EMBL" id="CU466930">
    <property type="protein sequence ID" value="CAO80165.1"/>
    <property type="molecule type" value="Genomic_DNA"/>
</dbReference>
<keyword evidence="2 6" id="KW-0645">Protease</keyword>
<comment type="similarity">
    <text evidence="1 6 7">Belongs to the peptidase S8 family.</text>
</comment>
<dbReference type="InterPro" id="IPR003961">
    <property type="entry name" value="FN3_dom"/>
</dbReference>
<dbReference type="PRINTS" id="PR00723">
    <property type="entry name" value="SUBTILISIN"/>
</dbReference>
<evidence type="ECO:0000256" key="5">
    <source>
        <dbReference type="PIRSR" id="PIRSR615500-1"/>
    </source>
</evidence>
<evidence type="ECO:0000313" key="9">
    <source>
        <dbReference type="EMBL" id="CAO80165.1"/>
    </source>
</evidence>
<name>B0VFB3_CLOAI</name>
<reference evidence="9 10" key="1">
    <citation type="journal article" date="2008" name="J. Bacteriol.">
        <title>'Candidatus Cloacamonas acidaminovorans': genome sequence reconstruction provides a first glimpse of a new bacterial division.</title>
        <authorList>
            <person name="Pelletier E."/>
            <person name="Kreimeyer A."/>
            <person name="Bocs S."/>
            <person name="Rouy Z."/>
            <person name="Gyapay G."/>
            <person name="Chouari R."/>
            <person name="Riviere D."/>
            <person name="Ganesan A."/>
            <person name="Daegelen P."/>
            <person name="Sghir A."/>
            <person name="Cohen G.N."/>
            <person name="Medigue C."/>
            <person name="Weissenbach J."/>
            <person name="Le Paslier D."/>
        </authorList>
    </citation>
    <scope>NUCLEOTIDE SEQUENCE [LARGE SCALE GENOMIC DNA]</scope>
    <source>
        <strain evidence="10">Evry</strain>
    </source>
</reference>
<keyword evidence="10" id="KW-1185">Reference proteome</keyword>
<evidence type="ECO:0000256" key="7">
    <source>
        <dbReference type="RuleBase" id="RU003355"/>
    </source>
</evidence>
<dbReference type="PANTHER" id="PTHR43806:SF11">
    <property type="entry name" value="CEREVISIN-RELATED"/>
    <property type="match status" value="1"/>
</dbReference>
<dbReference type="PANTHER" id="PTHR43806">
    <property type="entry name" value="PEPTIDASE S8"/>
    <property type="match status" value="1"/>
</dbReference>
<keyword evidence="4 6" id="KW-0720">Serine protease</keyword>
<dbReference type="Pfam" id="PF00082">
    <property type="entry name" value="Peptidase_S8"/>
    <property type="match status" value="1"/>
</dbReference>
<evidence type="ECO:0000259" key="8">
    <source>
        <dbReference type="PROSITE" id="PS50853"/>
    </source>
</evidence>
<dbReference type="InterPro" id="IPR023827">
    <property type="entry name" value="Peptidase_S8_Asp-AS"/>
</dbReference>
<evidence type="ECO:0000256" key="2">
    <source>
        <dbReference type="ARBA" id="ARBA00022670"/>
    </source>
</evidence>
<evidence type="ECO:0000256" key="4">
    <source>
        <dbReference type="ARBA" id="ARBA00022825"/>
    </source>
</evidence>
<organism evidence="9 10">
    <name type="scientific">Cloacimonas acidaminovorans (strain Evry)</name>
    <dbReference type="NCBI Taxonomy" id="459349"/>
    <lineage>
        <taxon>Bacteria</taxon>
        <taxon>Pseudomonadati</taxon>
        <taxon>Candidatus Cloacimonadota</taxon>
        <taxon>Candidatus Cloacimonadia</taxon>
        <taxon>Candidatus Cloacimonadales</taxon>
        <taxon>Candidatus Cloacimonadaceae</taxon>
        <taxon>Candidatus Cloacimonas</taxon>
    </lineage>
</organism>
<dbReference type="OrthoDB" id="1055762at2"/>
<dbReference type="SUPFAM" id="SSF49265">
    <property type="entry name" value="Fibronectin type III"/>
    <property type="match status" value="1"/>
</dbReference>
<dbReference type="InterPro" id="IPR013783">
    <property type="entry name" value="Ig-like_fold"/>
</dbReference>
<dbReference type="InterPro" id="IPR036852">
    <property type="entry name" value="Peptidase_S8/S53_dom_sf"/>
</dbReference>
<evidence type="ECO:0000256" key="3">
    <source>
        <dbReference type="ARBA" id="ARBA00022801"/>
    </source>
</evidence>
<dbReference type="eggNOG" id="COG1404">
    <property type="taxonomic scope" value="Bacteria"/>
</dbReference>
<dbReference type="InterPro" id="IPR015500">
    <property type="entry name" value="Peptidase_S8_subtilisin-rel"/>
</dbReference>
<feature type="active site" description="Charge relay system" evidence="5 6">
    <location>
        <position position="424"/>
    </location>
</feature>
<evidence type="ECO:0000313" key="10">
    <source>
        <dbReference type="Proteomes" id="UP000002019"/>
    </source>
</evidence>
<dbReference type="Proteomes" id="UP000002019">
    <property type="component" value="Chromosome"/>
</dbReference>
<dbReference type="Gene3D" id="2.60.40.4070">
    <property type="match status" value="1"/>
</dbReference>
<feature type="domain" description="Fibronectin type-III" evidence="8">
    <location>
        <begin position="727"/>
        <end position="810"/>
    </location>
</feature>
<sequence>MIIALFLDIMKRITVLLLGLFLACNFFAIARQDKPKQQPLYCANVVKIKLSQDAVNRSQLPINAYETREKTHFNELDQLFALNGIKSITRAHIAAKDQKWVQDTGFDRWFLVHLNGIKSVEEVIANLKNKRYIEEAIPEYYAYLHNVPNDPYFANNWGHNNTAQLPAYINGSHSGPGVGIIGFDSDAIAAWGETDFFGDPNIIIGILDTGVDINHPDLRLVQGYDFGDNDNDPNDNSAYAGHGTCTAGIAAAIANNGIGVSGIAGGCSVMPIKVSNSNGEISFTYAANALIYAADQNVDVVSMSFGAYGMEIGSDPAADSALSYAYNNGVVLFASTGNYDEPAIGYPAKHPDVIAVGAASPSGERKNSNSSDGEYWWGSGYSFMEQDTAGAVDILAPTILPTTDIQGSGGYSDANYYMWFSGTSCASPYAAGVAALVRSVNPGLSPAEVRNIITSTATDMTINTFEGWDYWTGYGLVNAYQAVLAANPYLPQCKIVYPINNTGFVINSLIPVRVEASDLDDRSVMEVRFFLDNNPDYVFSDATMPYEWIWNTAEASLGMHKIKVVAIDNDGNQRQHQIVISIVSPADEGFETGDFSSLFWHNNSPNPWYVQDDIYFTGSFSARSGGVENGSLSELKLKINVTQPGDISFYRKVSARKEFSYLRFYIDDNLAVQWTGKRDWELVSCPIESGLHTFSWTYYSYEDGYEYDNCAWIDHLILPEYEIYYWPPRNLTAAGGNGFILIYWQVPEAGNPIGYKIYRNDILLTTITGTRYTDMEVTIGVPYQYKIVAVYADGESESTSAQTATPIAEDVTEAIIGTGTTATGSAEGCPINNLRKSLHGQMIYKASELNLQGIFGPIYISRLGFNIVSSPLYSLPAFQIRMAHTAAENVSQWRGEENLITYYFADNYRPVPGGFEMLTLDTPFRWNGIDNILIDTAFSPANATSSYGTVCYTVTPNGYRYTRSDTNDQTDIFYGGTLTVYRPNLKISTANMPNIQISANNLVFGNVLVGFETSKSFTITNTGTSLLTGEITVPNGFSIACKGKKQNTVFFSISADNSAVFTVFFTPESPGTYNGNLIITHNVDSENRIIVLKAISLTAQNTPFIDGFETDSCQWTFANENQTNKWMRGSLVTQAGRGGLFISGDGGISHTYITNSASVSYAYKDILIPEGTENCKLRFSWKAKGEGTGPYFDYLRVYCVEPDVVPEAGIVLSTGQLSSPLNHTEIWKEADLNIPNSLSGGPKRIILMWTNDATGGTQPPAAVDNIRVLLNNYTDYAFVYNGLALVNVPAVSDTLGNTYYPKLTIEGITNPENYLTVTSGFASLDEPFADAGMDFTLTGANFSGAEIIFYHNLGFTPYYLGYKIEGRGIWMIQSAEINWTNEFAYFTVPDFYSNATKISFCFPRQNNVLPPYLNSFTATLNESNKVVLSWISNAETGISAFQIWRANNSNLSSAIAISDLITFNPAQQNNYTYTDTTSVALTRYYYWLKVINNDAIENFWGPITILTSNDPPPLPPPETALLGVFPNPFNPGTKIHYALKQEGTVEFKIYNAKGQLVNSFSETHSSPGTYVCEFSGKNKEGKELASGLYICSMRFKGKTYVRKMVKTK</sequence>
<dbReference type="Pfam" id="PF17957">
    <property type="entry name" value="Big_7"/>
    <property type="match status" value="1"/>
</dbReference>
<dbReference type="InterPro" id="IPR036116">
    <property type="entry name" value="FN3_sf"/>
</dbReference>
<dbReference type="PROSITE" id="PS00136">
    <property type="entry name" value="SUBTILASE_ASP"/>
    <property type="match status" value="1"/>
</dbReference>
<protein>
    <submittedName>
        <fullName evidence="9">Serine peptidase putative fibronectin type III domain putative signal peptide</fullName>
        <ecNumber evidence="9">3.4.21.-</ecNumber>
    </submittedName>
</protein>
<dbReference type="Gene3D" id="3.40.50.200">
    <property type="entry name" value="Peptidase S8/S53 domain"/>
    <property type="match status" value="1"/>
</dbReference>
<dbReference type="KEGG" id="caci:CLOAM0258"/>
<proteinExistence type="inferred from homology"/>
<dbReference type="HOGENOM" id="CLU_243977_0_0_0"/>
<dbReference type="PROSITE" id="PS51892">
    <property type="entry name" value="SUBTILASE"/>
    <property type="match status" value="1"/>
</dbReference>
<feature type="active site" description="Charge relay system" evidence="5 6">
    <location>
        <position position="242"/>
    </location>
</feature>
<dbReference type="PROSITE" id="PS00138">
    <property type="entry name" value="SUBTILASE_SER"/>
    <property type="match status" value="1"/>
</dbReference>
<dbReference type="CDD" id="cd00063">
    <property type="entry name" value="FN3"/>
    <property type="match status" value="1"/>
</dbReference>
<dbReference type="GO" id="GO:0006508">
    <property type="term" value="P:proteolysis"/>
    <property type="evidence" value="ECO:0007669"/>
    <property type="project" value="UniProtKB-KW"/>
</dbReference>
<feature type="active site" description="Charge relay system" evidence="5 6">
    <location>
        <position position="208"/>
    </location>
</feature>
<dbReference type="InterPro" id="IPR026444">
    <property type="entry name" value="Secre_tail"/>
</dbReference>
<evidence type="ECO:0000256" key="6">
    <source>
        <dbReference type="PROSITE-ProRule" id="PRU01240"/>
    </source>
</evidence>
<dbReference type="Gene3D" id="2.60.40.10">
    <property type="entry name" value="Immunoglobulins"/>
    <property type="match status" value="4"/>
</dbReference>
<accession>B0VFB3</accession>
<dbReference type="SUPFAM" id="SSF52743">
    <property type="entry name" value="Subtilisin-like"/>
    <property type="match status" value="1"/>
</dbReference>